<evidence type="ECO:0000259" key="1">
    <source>
        <dbReference type="PROSITE" id="PS51379"/>
    </source>
</evidence>
<dbReference type="InterPro" id="IPR017900">
    <property type="entry name" value="4Fe4S_Fe_S_CS"/>
</dbReference>
<feature type="domain" description="4Fe-4S ferredoxin-type" evidence="1">
    <location>
        <begin position="23"/>
        <end position="53"/>
    </location>
</feature>
<dbReference type="InterPro" id="IPR051394">
    <property type="entry name" value="Glutamate_Synthase"/>
</dbReference>
<sequence length="918" mass="102784">MTLSNNKESVVKIKGKASIEILKKVNFAANYCYACNRCNNVCPTAYLGTFYPRTLITDLTFLTPEEALKNNNIWKCLTCGLCTIYCPMTKDNTGVNFTQLIKDLRSLASEYEPLQNDMLDCHHNRVYSSLPYLMANDKVKFTNKLGFLKGTNLKISDKGEIGYFVGCTPFFTGVAPCVVGCPAGVDVQGYVSLIAEGKFQEAIDLIREQNPLPFLCGRICTAQCTLNCNRQFIDDPVAIRELKGFVSDWETNNPNLSKIKPVPQTKEKVAIIGAGPGGLSAAYFLARMGYKPTIFEKGDKTGGAVRYGVPQYRLSDENLDHDVDIIKSMGVDIVFNKPFGSDFTLEDLKKEGFEAVFIAVGLYIPKTLKLEGEDLPNVDVALDFLMKRKYNYTENPEEFKGKTFGIIGGGAVAVDVGETALRLGASKVDLVDILTEEVLKNVIKDIHDAERQVMEYHFETSTAKITQEPNGNLALNCYKIEWGEPDPQTGRRSLSKVEGSDFKIVVDDIVIAIGQGLDVEPINTATENKLKIERGKIVVDELTYETGIPGVFAGGDIIYSSLMCAVDAIGDGREAAYSIDRYFRGVNLKEGRLRKKDFKRSSIPKKQIDNQSSVNMTFMPGEQRLSCFDEIELGYSEEEAMKEADRCLNCNSCCSYDQILEDYVDDGSGVMISHFGDQGNILSQNSIDYLEIPKAVIGILNQNDIKPVALASEKCCGHDLLWQGDIESFEKLARYNVTLFKEAGVKTLIFNCAEGYYTWKNDYKKLFKEPEDFGFEIYHISEYILKEKLLENMMIPNQEKIKVTYHDPCRLGRMSDVFDAPREVLKQIPFIELTEMENNKQDADCCGVSAYISCSEESKQLQKKRINEAIATSAEYLITACPKCLAHLNCYLNEHKELKNKIIITDLVSFIGKQLFLI</sequence>
<dbReference type="GO" id="GO:0016491">
    <property type="term" value="F:oxidoreductase activity"/>
    <property type="evidence" value="ECO:0007669"/>
    <property type="project" value="InterPro"/>
</dbReference>
<dbReference type="PRINTS" id="PR00469">
    <property type="entry name" value="PNDRDTASEII"/>
</dbReference>
<dbReference type="InterPro" id="IPR028261">
    <property type="entry name" value="DPD_II"/>
</dbReference>
<dbReference type="EMBL" id="LAZR01011743">
    <property type="protein sequence ID" value="KKM60089.1"/>
    <property type="molecule type" value="Genomic_DNA"/>
</dbReference>
<dbReference type="Pfam" id="PF14691">
    <property type="entry name" value="Fer4_20"/>
    <property type="match status" value="1"/>
</dbReference>
<dbReference type="SUPFAM" id="SSF46548">
    <property type="entry name" value="alpha-helical ferredoxin"/>
    <property type="match status" value="3"/>
</dbReference>
<evidence type="ECO:0000313" key="2">
    <source>
        <dbReference type="EMBL" id="KKM60089.1"/>
    </source>
</evidence>
<gene>
    <name evidence="2" type="ORF">LCGC14_1545380</name>
</gene>
<dbReference type="PROSITE" id="PS00198">
    <property type="entry name" value="4FE4S_FER_1"/>
    <property type="match status" value="1"/>
</dbReference>
<dbReference type="InterPro" id="IPR004017">
    <property type="entry name" value="Cys_rich_dom"/>
</dbReference>
<dbReference type="SUPFAM" id="SSF51971">
    <property type="entry name" value="Nucleotide-binding domain"/>
    <property type="match status" value="2"/>
</dbReference>
<protein>
    <recommendedName>
        <fullName evidence="1">4Fe-4S ferredoxin-type domain-containing protein</fullName>
    </recommendedName>
</protein>
<dbReference type="Pfam" id="PF13183">
    <property type="entry name" value="Fer4_8"/>
    <property type="match status" value="1"/>
</dbReference>
<dbReference type="InterPro" id="IPR023753">
    <property type="entry name" value="FAD/NAD-binding_dom"/>
</dbReference>
<dbReference type="InterPro" id="IPR009051">
    <property type="entry name" value="Helical_ferredxn"/>
</dbReference>
<dbReference type="Gene3D" id="1.10.1060.10">
    <property type="entry name" value="Alpha-helical ferredoxin"/>
    <property type="match status" value="2"/>
</dbReference>
<dbReference type="PANTHER" id="PTHR43100">
    <property type="entry name" value="GLUTAMATE SYNTHASE [NADPH] SMALL CHAIN"/>
    <property type="match status" value="1"/>
</dbReference>
<dbReference type="PROSITE" id="PS51379">
    <property type="entry name" value="4FE4S_FER_2"/>
    <property type="match status" value="1"/>
</dbReference>
<reference evidence="2" key="1">
    <citation type="journal article" date="2015" name="Nature">
        <title>Complex archaea that bridge the gap between prokaryotes and eukaryotes.</title>
        <authorList>
            <person name="Spang A."/>
            <person name="Saw J.H."/>
            <person name="Jorgensen S.L."/>
            <person name="Zaremba-Niedzwiedzka K."/>
            <person name="Martijn J."/>
            <person name="Lind A.E."/>
            <person name="van Eijk R."/>
            <person name="Schleper C."/>
            <person name="Guy L."/>
            <person name="Ettema T.J."/>
        </authorList>
    </citation>
    <scope>NUCLEOTIDE SEQUENCE</scope>
</reference>
<dbReference type="InterPro" id="IPR017896">
    <property type="entry name" value="4Fe4S_Fe-S-bd"/>
</dbReference>
<dbReference type="GO" id="GO:0051536">
    <property type="term" value="F:iron-sulfur cluster binding"/>
    <property type="evidence" value="ECO:0007669"/>
    <property type="project" value="InterPro"/>
</dbReference>
<dbReference type="Gene3D" id="3.50.50.60">
    <property type="entry name" value="FAD/NAD(P)-binding domain"/>
    <property type="match status" value="2"/>
</dbReference>
<name>A0A0F9IRQ1_9ZZZZ</name>
<proteinExistence type="predicted"/>
<dbReference type="PANTHER" id="PTHR43100:SF1">
    <property type="entry name" value="GLUTAMATE SYNTHASE [NADPH] SMALL CHAIN"/>
    <property type="match status" value="1"/>
</dbReference>
<comment type="caution">
    <text evidence="2">The sequence shown here is derived from an EMBL/GenBank/DDBJ whole genome shotgun (WGS) entry which is preliminary data.</text>
</comment>
<accession>A0A0F9IRQ1</accession>
<dbReference type="Pfam" id="PF02754">
    <property type="entry name" value="CCG"/>
    <property type="match status" value="2"/>
</dbReference>
<dbReference type="Pfam" id="PF07992">
    <property type="entry name" value="Pyr_redox_2"/>
    <property type="match status" value="1"/>
</dbReference>
<organism evidence="2">
    <name type="scientific">marine sediment metagenome</name>
    <dbReference type="NCBI Taxonomy" id="412755"/>
    <lineage>
        <taxon>unclassified sequences</taxon>
        <taxon>metagenomes</taxon>
        <taxon>ecological metagenomes</taxon>
    </lineage>
</organism>
<dbReference type="PRINTS" id="PR00368">
    <property type="entry name" value="FADPNR"/>
</dbReference>
<dbReference type="AlphaFoldDB" id="A0A0F9IRQ1"/>
<dbReference type="InterPro" id="IPR036188">
    <property type="entry name" value="FAD/NAD-bd_sf"/>
</dbReference>